<feature type="non-terminal residue" evidence="1">
    <location>
        <position position="1"/>
    </location>
</feature>
<dbReference type="EMBL" id="JBJQND010000004">
    <property type="protein sequence ID" value="KAL3879732.1"/>
    <property type="molecule type" value="Genomic_DNA"/>
</dbReference>
<organism evidence="1 2">
    <name type="scientific">Sinanodonta woodiana</name>
    <name type="common">Chinese pond mussel</name>
    <name type="synonym">Anodonta woodiana</name>
    <dbReference type="NCBI Taxonomy" id="1069815"/>
    <lineage>
        <taxon>Eukaryota</taxon>
        <taxon>Metazoa</taxon>
        <taxon>Spiralia</taxon>
        <taxon>Lophotrochozoa</taxon>
        <taxon>Mollusca</taxon>
        <taxon>Bivalvia</taxon>
        <taxon>Autobranchia</taxon>
        <taxon>Heteroconchia</taxon>
        <taxon>Palaeoheterodonta</taxon>
        <taxon>Unionida</taxon>
        <taxon>Unionoidea</taxon>
        <taxon>Unionidae</taxon>
        <taxon>Unioninae</taxon>
        <taxon>Sinanodonta</taxon>
    </lineage>
</organism>
<proteinExistence type="predicted"/>
<sequence>NTNLIDEKSYLHCCVSYGDDHNMESMKTISTYVETLQLLESSLKSVEVEISVLLDMKEQLLSEELQTARANVR</sequence>
<evidence type="ECO:0000313" key="2">
    <source>
        <dbReference type="Proteomes" id="UP001634394"/>
    </source>
</evidence>
<keyword evidence="2" id="KW-1185">Reference proteome</keyword>
<dbReference type="Proteomes" id="UP001634394">
    <property type="component" value="Unassembled WGS sequence"/>
</dbReference>
<reference evidence="1 2" key="1">
    <citation type="submission" date="2024-11" db="EMBL/GenBank/DDBJ databases">
        <title>Chromosome-level genome assembly of the freshwater bivalve Anodonta woodiana.</title>
        <authorList>
            <person name="Chen X."/>
        </authorList>
    </citation>
    <scope>NUCLEOTIDE SEQUENCE [LARGE SCALE GENOMIC DNA]</scope>
    <source>
        <strain evidence="1">MN2024</strain>
        <tissue evidence="1">Gills</tissue>
    </source>
</reference>
<name>A0ABD3X118_SINWO</name>
<gene>
    <name evidence="1" type="ORF">ACJMK2_032018</name>
</gene>
<evidence type="ECO:0000313" key="1">
    <source>
        <dbReference type="EMBL" id="KAL3879732.1"/>
    </source>
</evidence>
<comment type="caution">
    <text evidence="1">The sequence shown here is derived from an EMBL/GenBank/DDBJ whole genome shotgun (WGS) entry which is preliminary data.</text>
</comment>
<accession>A0ABD3X118</accession>
<protein>
    <submittedName>
        <fullName evidence="1">Uncharacterized protein</fullName>
    </submittedName>
</protein>
<dbReference type="AlphaFoldDB" id="A0ABD3X118"/>